<sequence length="204" mass="22928">MGAWGEERLSLKQRGCEGKCECPLLQMGLLKRCRNIESRDGGNLTEEEFTGKREAPKLLSAANKPVINKGKEGGLQAPNGFFASVYGDVWQVQRHSAAAQGSATLRYQLSFAQFMYIDFSLLIWKEQAEMGLQQKCYITQKMKRDSGAMVGQPGLGPEGLLEETITKEIKIKGDSLLEIKYLGMQNWKRFGKIMKMEDHIAMLE</sequence>
<gene>
    <name evidence="1" type="ORF">L345_03080</name>
</gene>
<dbReference type="Proteomes" id="UP000018936">
    <property type="component" value="Unassembled WGS sequence"/>
</dbReference>
<evidence type="ECO:0000313" key="2">
    <source>
        <dbReference type="Proteomes" id="UP000018936"/>
    </source>
</evidence>
<keyword evidence="2" id="KW-1185">Reference proteome</keyword>
<organism evidence="1 2">
    <name type="scientific">Ophiophagus hannah</name>
    <name type="common">King cobra</name>
    <name type="synonym">Naja hannah</name>
    <dbReference type="NCBI Taxonomy" id="8665"/>
    <lineage>
        <taxon>Eukaryota</taxon>
        <taxon>Metazoa</taxon>
        <taxon>Chordata</taxon>
        <taxon>Craniata</taxon>
        <taxon>Vertebrata</taxon>
        <taxon>Euteleostomi</taxon>
        <taxon>Lepidosauria</taxon>
        <taxon>Squamata</taxon>
        <taxon>Bifurcata</taxon>
        <taxon>Unidentata</taxon>
        <taxon>Episquamata</taxon>
        <taxon>Toxicofera</taxon>
        <taxon>Serpentes</taxon>
        <taxon>Colubroidea</taxon>
        <taxon>Elapidae</taxon>
        <taxon>Elapinae</taxon>
        <taxon>Ophiophagus</taxon>
    </lineage>
</organism>
<evidence type="ECO:0000313" key="1">
    <source>
        <dbReference type="EMBL" id="ETE71110.1"/>
    </source>
</evidence>
<protein>
    <submittedName>
        <fullName evidence="1">Uncharacterized protein</fullName>
    </submittedName>
</protein>
<dbReference type="AlphaFoldDB" id="V8P9W1"/>
<proteinExistence type="predicted"/>
<reference evidence="1 2" key="1">
    <citation type="journal article" date="2013" name="Proc. Natl. Acad. Sci. U.S.A.">
        <title>The king cobra genome reveals dynamic gene evolution and adaptation in the snake venom system.</title>
        <authorList>
            <person name="Vonk F.J."/>
            <person name="Casewell N.R."/>
            <person name="Henkel C.V."/>
            <person name="Heimberg A.M."/>
            <person name="Jansen H.J."/>
            <person name="McCleary R.J."/>
            <person name="Kerkkamp H.M."/>
            <person name="Vos R.A."/>
            <person name="Guerreiro I."/>
            <person name="Calvete J.J."/>
            <person name="Wuster W."/>
            <person name="Woods A.E."/>
            <person name="Logan J.M."/>
            <person name="Harrison R.A."/>
            <person name="Castoe T.A."/>
            <person name="de Koning A.P."/>
            <person name="Pollock D.D."/>
            <person name="Yandell M."/>
            <person name="Calderon D."/>
            <person name="Renjifo C."/>
            <person name="Currier R.B."/>
            <person name="Salgado D."/>
            <person name="Pla D."/>
            <person name="Sanz L."/>
            <person name="Hyder A.S."/>
            <person name="Ribeiro J.M."/>
            <person name="Arntzen J.W."/>
            <person name="van den Thillart G.E."/>
            <person name="Boetzer M."/>
            <person name="Pirovano W."/>
            <person name="Dirks R.P."/>
            <person name="Spaink H.P."/>
            <person name="Duboule D."/>
            <person name="McGlinn E."/>
            <person name="Kini R.M."/>
            <person name="Richardson M.K."/>
        </authorList>
    </citation>
    <scope>NUCLEOTIDE SEQUENCE</scope>
    <source>
        <tissue evidence="1">Blood</tissue>
    </source>
</reference>
<feature type="non-terminal residue" evidence="1">
    <location>
        <position position="204"/>
    </location>
</feature>
<feature type="non-terminal residue" evidence="1">
    <location>
        <position position="1"/>
    </location>
</feature>
<comment type="caution">
    <text evidence="1">The sequence shown here is derived from an EMBL/GenBank/DDBJ whole genome shotgun (WGS) entry which is preliminary data.</text>
</comment>
<name>V8P9W1_OPHHA</name>
<accession>V8P9W1</accession>
<dbReference type="EMBL" id="AZIM01000429">
    <property type="protein sequence ID" value="ETE71110.1"/>
    <property type="molecule type" value="Genomic_DNA"/>
</dbReference>